<dbReference type="PROSITE" id="PS50110">
    <property type="entry name" value="RESPONSE_REGULATORY"/>
    <property type="match status" value="1"/>
</dbReference>
<keyword evidence="1 3" id="KW-0238">DNA-binding</keyword>
<dbReference type="GO" id="GO:0005829">
    <property type="term" value="C:cytosol"/>
    <property type="evidence" value="ECO:0007669"/>
    <property type="project" value="TreeGrafter"/>
</dbReference>
<dbReference type="Pfam" id="PF00072">
    <property type="entry name" value="Response_reg"/>
    <property type="match status" value="1"/>
</dbReference>
<dbReference type="PROSITE" id="PS51755">
    <property type="entry name" value="OMPR_PHOB"/>
    <property type="match status" value="1"/>
</dbReference>
<gene>
    <name evidence="6" type="ORF">H8N03_02795</name>
</gene>
<dbReference type="InterPro" id="IPR039420">
    <property type="entry name" value="WalR-like"/>
</dbReference>
<keyword evidence="2" id="KW-0597">Phosphoprotein</keyword>
<keyword evidence="7" id="KW-1185">Reference proteome</keyword>
<name>A0A923S9K6_9BURK</name>
<evidence type="ECO:0000256" key="2">
    <source>
        <dbReference type="PROSITE-ProRule" id="PRU00169"/>
    </source>
</evidence>
<evidence type="ECO:0000256" key="1">
    <source>
        <dbReference type="ARBA" id="ARBA00023125"/>
    </source>
</evidence>
<evidence type="ECO:0000313" key="6">
    <source>
        <dbReference type="EMBL" id="MBC5781854.1"/>
    </source>
</evidence>
<proteinExistence type="predicted"/>
<evidence type="ECO:0000313" key="7">
    <source>
        <dbReference type="Proteomes" id="UP000608513"/>
    </source>
</evidence>
<dbReference type="GO" id="GO:0032993">
    <property type="term" value="C:protein-DNA complex"/>
    <property type="evidence" value="ECO:0007669"/>
    <property type="project" value="TreeGrafter"/>
</dbReference>
<dbReference type="Gene3D" id="1.10.10.10">
    <property type="entry name" value="Winged helix-like DNA-binding domain superfamily/Winged helix DNA-binding domain"/>
    <property type="match status" value="1"/>
</dbReference>
<feature type="domain" description="OmpR/PhoB-type" evidence="5">
    <location>
        <begin position="135"/>
        <end position="227"/>
    </location>
</feature>
<dbReference type="GO" id="GO:0000976">
    <property type="term" value="F:transcription cis-regulatory region binding"/>
    <property type="evidence" value="ECO:0007669"/>
    <property type="project" value="TreeGrafter"/>
</dbReference>
<dbReference type="InterPro" id="IPR001789">
    <property type="entry name" value="Sig_transdc_resp-reg_receiver"/>
</dbReference>
<dbReference type="SMART" id="SM00862">
    <property type="entry name" value="Trans_reg_C"/>
    <property type="match status" value="1"/>
</dbReference>
<feature type="DNA-binding region" description="OmpR/PhoB-type" evidence="3">
    <location>
        <begin position="135"/>
        <end position="227"/>
    </location>
</feature>
<dbReference type="EMBL" id="JACORT010000001">
    <property type="protein sequence ID" value="MBC5781854.1"/>
    <property type="molecule type" value="Genomic_DNA"/>
</dbReference>
<dbReference type="GO" id="GO:0000156">
    <property type="term" value="F:phosphorelay response regulator activity"/>
    <property type="evidence" value="ECO:0007669"/>
    <property type="project" value="TreeGrafter"/>
</dbReference>
<dbReference type="InterPro" id="IPR011006">
    <property type="entry name" value="CheY-like_superfamily"/>
</dbReference>
<organism evidence="6 7">
    <name type="scientific">Ramlibacter cellulosilyticus</name>
    <dbReference type="NCBI Taxonomy" id="2764187"/>
    <lineage>
        <taxon>Bacteria</taxon>
        <taxon>Pseudomonadati</taxon>
        <taxon>Pseudomonadota</taxon>
        <taxon>Betaproteobacteria</taxon>
        <taxon>Burkholderiales</taxon>
        <taxon>Comamonadaceae</taxon>
        <taxon>Ramlibacter</taxon>
    </lineage>
</organism>
<evidence type="ECO:0000259" key="4">
    <source>
        <dbReference type="PROSITE" id="PS50110"/>
    </source>
</evidence>
<dbReference type="PANTHER" id="PTHR48111:SF36">
    <property type="entry name" value="TRANSCRIPTIONAL REGULATORY PROTEIN CUTR"/>
    <property type="match status" value="1"/>
</dbReference>
<reference evidence="6" key="1">
    <citation type="submission" date="2020-08" db="EMBL/GenBank/DDBJ databases">
        <title>Ramlibacter sp. USB13 16S ribosomal RNA gene genome sequencing and assembly.</title>
        <authorList>
            <person name="Kang M."/>
        </authorList>
    </citation>
    <scope>NUCLEOTIDE SEQUENCE</scope>
    <source>
        <strain evidence="6">USB13</strain>
    </source>
</reference>
<dbReference type="GO" id="GO:0006355">
    <property type="term" value="P:regulation of DNA-templated transcription"/>
    <property type="evidence" value="ECO:0007669"/>
    <property type="project" value="InterPro"/>
</dbReference>
<dbReference type="SUPFAM" id="SSF46894">
    <property type="entry name" value="C-terminal effector domain of the bipartite response regulators"/>
    <property type="match status" value="1"/>
</dbReference>
<evidence type="ECO:0000256" key="3">
    <source>
        <dbReference type="PROSITE-ProRule" id="PRU01091"/>
    </source>
</evidence>
<dbReference type="SMART" id="SM00448">
    <property type="entry name" value="REC"/>
    <property type="match status" value="1"/>
</dbReference>
<sequence>MLGDVTRALIVEDDPTTAAALSGLVRRHQWQAEVREDLESAWNALREGPFDFVLLDLSLPDGEGTDLLQKLRRAPAGLWPDPKTPVLVISARSQLRSRLSALDLGADGYIIKPVHLEEVGAVLRALLRRRTTISAGQISWRDIVVDPTSRFVQRAGQAVELTEQEFAVLLALLEDRPKALSRADIQARSGNRVSDGGAVEVHVHHLRRKLGDGVIQTVRGVGYRIAEDTPA</sequence>
<dbReference type="AlphaFoldDB" id="A0A923S9K6"/>
<evidence type="ECO:0000259" key="5">
    <source>
        <dbReference type="PROSITE" id="PS51755"/>
    </source>
</evidence>
<feature type="modified residue" description="4-aspartylphosphate" evidence="2">
    <location>
        <position position="56"/>
    </location>
</feature>
<dbReference type="Gene3D" id="3.40.50.2300">
    <property type="match status" value="1"/>
</dbReference>
<protein>
    <submittedName>
        <fullName evidence="6">Response regulator transcription factor</fullName>
    </submittedName>
</protein>
<dbReference type="Pfam" id="PF00486">
    <property type="entry name" value="Trans_reg_C"/>
    <property type="match status" value="1"/>
</dbReference>
<dbReference type="Proteomes" id="UP000608513">
    <property type="component" value="Unassembled WGS sequence"/>
</dbReference>
<dbReference type="PANTHER" id="PTHR48111">
    <property type="entry name" value="REGULATOR OF RPOS"/>
    <property type="match status" value="1"/>
</dbReference>
<dbReference type="SUPFAM" id="SSF52172">
    <property type="entry name" value="CheY-like"/>
    <property type="match status" value="1"/>
</dbReference>
<accession>A0A923S9K6</accession>
<dbReference type="InterPro" id="IPR036388">
    <property type="entry name" value="WH-like_DNA-bd_sf"/>
</dbReference>
<comment type="caution">
    <text evidence="6">The sequence shown here is derived from an EMBL/GenBank/DDBJ whole genome shotgun (WGS) entry which is preliminary data.</text>
</comment>
<feature type="domain" description="Response regulatory" evidence="4">
    <location>
        <begin position="7"/>
        <end position="127"/>
    </location>
</feature>
<dbReference type="CDD" id="cd00383">
    <property type="entry name" value="trans_reg_C"/>
    <property type="match status" value="1"/>
</dbReference>
<dbReference type="InterPro" id="IPR016032">
    <property type="entry name" value="Sig_transdc_resp-reg_C-effctor"/>
</dbReference>
<dbReference type="InterPro" id="IPR001867">
    <property type="entry name" value="OmpR/PhoB-type_DNA-bd"/>
</dbReference>